<dbReference type="AlphaFoldDB" id="A0A6J6ZR87"/>
<dbReference type="EMBL" id="CAFBMT010000002">
    <property type="protein sequence ID" value="CAB4913721.1"/>
    <property type="molecule type" value="Genomic_DNA"/>
</dbReference>
<gene>
    <name evidence="2" type="ORF">UFOPK2656_00799</name>
    <name evidence="3" type="ORF">UFOPK3099_01491</name>
    <name evidence="4" type="ORF">UFOPK3267_01471</name>
    <name evidence="5" type="ORF">UFOPK3651_00382</name>
    <name evidence="6" type="ORF">UFOPK3931_02044</name>
    <name evidence="1" type="ORF">UFOPK4189_00193</name>
</gene>
<evidence type="ECO:0000313" key="5">
    <source>
        <dbReference type="EMBL" id="CAB4913721.1"/>
    </source>
</evidence>
<protein>
    <submittedName>
        <fullName evidence="3">Unannotated protein</fullName>
    </submittedName>
</protein>
<dbReference type="EMBL" id="CAFBIY010000076">
    <property type="protein sequence ID" value="CAB4851296.1"/>
    <property type="molecule type" value="Genomic_DNA"/>
</dbReference>
<accession>A0A6J6ZR87</accession>
<name>A0A6J6ZR87_9ZZZZ</name>
<evidence type="ECO:0000313" key="2">
    <source>
        <dbReference type="EMBL" id="CAB4713080.1"/>
    </source>
</evidence>
<dbReference type="EMBL" id="CAEZYF010000004">
    <property type="protein sequence ID" value="CAB4713080.1"/>
    <property type="molecule type" value="Genomic_DNA"/>
</dbReference>
<reference evidence="3" key="1">
    <citation type="submission" date="2020-05" db="EMBL/GenBank/DDBJ databases">
        <authorList>
            <person name="Chiriac C."/>
            <person name="Salcher M."/>
            <person name="Ghai R."/>
            <person name="Kavagutti S V."/>
        </authorList>
    </citation>
    <scope>NUCLEOTIDE SEQUENCE</scope>
</reference>
<dbReference type="EMBL" id="CAFAAV010000109">
    <property type="protein sequence ID" value="CAB4822916.1"/>
    <property type="molecule type" value="Genomic_DNA"/>
</dbReference>
<proteinExistence type="predicted"/>
<organism evidence="3">
    <name type="scientific">freshwater metagenome</name>
    <dbReference type="NCBI Taxonomy" id="449393"/>
    <lineage>
        <taxon>unclassified sequences</taxon>
        <taxon>metagenomes</taxon>
        <taxon>ecological metagenomes</taxon>
    </lineage>
</organism>
<sequence>MGIGSATPSAFDAECELCEAAKTTEWFFEDDVCWVAECEACGTPMVVWKRHDPNPPEEIRAVLLDRLDEAVTAYYRYEHRVDENMRSIPTHYHAHARPRGAFYGHGQRRA</sequence>
<evidence type="ECO:0000313" key="3">
    <source>
        <dbReference type="EMBL" id="CAB4822916.1"/>
    </source>
</evidence>
<dbReference type="EMBL" id="CAESGF010000001">
    <property type="protein sequence ID" value="CAB4362418.1"/>
    <property type="molecule type" value="Genomic_DNA"/>
</dbReference>
<dbReference type="EMBL" id="CAFBOL010000060">
    <property type="protein sequence ID" value="CAB4999588.1"/>
    <property type="molecule type" value="Genomic_DNA"/>
</dbReference>
<evidence type="ECO:0000313" key="1">
    <source>
        <dbReference type="EMBL" id="CAB4362418.1"/>
    </source>
</evidence>
<evidence type="ECO:0000313" key="4">
    <source>
        <dbReference type="EMBL" id="CAB4851296.1"/>
    </source>
</evidence>
<evidence type="ECO:0000313" key="6">
    <source>
        <dbReference type="EMBL" id="CAB4999588.1"/>
    </source>
</evidence>